<feature type="domain" description="Alcohol dehydrogenase-like N-terminal" evidence="4">
    <location>
        <begin position="53"/>
        <end position="152"/>
    </location>
</feature>
<dbReference type="SUPFAM" id="SSF50129">
    <property type="entry name" value="GroES-like"/>
    <property type="match status" value="1"/>
</dbReference>
<gene>
    <name evidence="5" type="ORF">S03H2_15561</name>
</gene>
<dbReference type="Pfam" id="PF00107">
    <property type="entry name" value="ADH_zinc_N"/>
    <property type="match status" value="1"/>
</dbReference>
<dbReference type="Pfam" id="PF08240">
    <property type="entry name" value="ADH_N"/>
    <property type="match status" value="1"/>
</dbReference>
<protein>
    <submittedName>
        <fullName evidence="5">Uncharacterized protein</fullName>
    </submittedName>
</protein>
<dbReference type="InterPro" id="IPR013154">
    <property type="entry name" value="ADH-like_N"/>
</dbReference>
<organism evidence="5">
    <name type="scientific">marine sediment metagenome</name>
    <dbReference type="NCBI Taxonomy" id="412755"/>
    <lineage>
        <taxon>unclassified sequences</taxon>
        <taxon>metagenomes</taxon>
        <taxon>ecological metagenomes</taxon>
    </lineage>
</organism>
<evidence type="ECO:0000256" key="1">
    <source>
        <dbReference type="ARBA" id="ARBA00023002"/>
    </source>
</evidence>
<evidence type="ECO:0000256" key="2">
    <source>
        <dbReference type="SAM" id="MobiDB-lite"/>
    </source>
</evidence>
<dbReference type="AlphaFoldDB" id="X1GMK8"/>
<dbReference type="Gene3D" id="3.90.180.10">
    <property type="entry name" value="Medium-chain alcohol dehydrogenases, catalytic domain"/>
    <property type="match status" value="1"/>
</dbReference>
<evidence type="ECO:0000313" key="5">
    <source>
        <dbReference type="EMBL" id="GAH34238.1"/>
    </source>
</evidence>
<sequence length="270" mass="28727">MWAAPLSRNTESGHKGPDYTDLPIHKDTRMKVVATGNRKAWLVSRPKPEAEGNEVVVKLLAAPICGSNMHAFFGEGEHLNDGHEGAGEVVEVDRSSRLEVGDRVVVQPMTGCGECADCLRGDAIYCADRPEIHGMFAQFTRRPDFLCTPLPEEIDCLHGSLMGCALGPASDAIKQLGLKSQDMLVVTGLGPVGLGAVALAAWKGARVIGVDPVAWRRERALQLGAEAVFDSAEPDLLTILREKTAGTGPSLGIDASGNPEAERLLIDLAT</sequence>
<feature type="domain" description="Alcohol dehydrogenase-like C-terminal" evidence="3">
    <location>
        <begin position="191"/>
        <end position="262"/>
    </location>
</feature>
<feature type="compositionally biased region" description="Basic and acidic residues" evidence="2">
    <location>
        <begin position="11"/>
        <end position="23"/>
    </location>
</feature>
<comment type="caution">
    <text evidence="5">The sequence shown here is derived from an EMBL/GenBank/DDBJ whole genome shotgun (WGS) entry which is preliminary data.</text>
</comment>
<name>X1GMK8_9ZZZZ</name>
<dbReference type="InterPro" id="IPR050129">
    <property type="entry name" value="Zn_alcohol_dh"/>
</dbReference>
<dbReference type="SUPFAM" id="SSF51735">
    <property type="entry name" value="NAD(P)-binding Rossmann-fold domains"/>
    <property type="match status" value="1"/>
</dbReference>
<reference evidence="5" key="1">
    <citation type="journal article" date="2014" name="Front. Microbiol.">
        <title>High frequency of phylogenetically diverse reductive dehalogenase-homologous genes in deep subseafloor sedimentary metagenomes.</title>
        <authorList>
            <person name="Kawai M."/>
            <person name="Futagami T."/>
            <person name="Toyoda A."/>
            <person name="Takaki Y."/>
            <person name="Nishi S."/>
            <person name="Hori S."/>
            <person name="Arai W."/>
            <person name="Tsubouchi T."/>
            <person name="Morono Y."/>
            <person name="Uchiyama I."/>
            <person name="Ito T."/>
            <person name="Fujiyama A."/>
            <person name="Inagaki F."/>
            <person name="Takami H."/>
        </authorList>
    </citation>
    <scope>NUCLEOTIDE SEQUENCE</scope>
    <source>
        <strain evidence="5">Expedition CK06-06</strain>
    </source>
</reference>
<proteinExistence type="predicted"/>
<dbReference type="InterPro" id="IPR036291">
    <property type="entry name" value="NAD(P)-bd_dom_sf"/>
</dbReference>
<dbReference type="InterPro" id="IPR013149">
    <property type="entry name" value="ADH-like_C"/>
</dbReference>
<dbReference type="Gene3D" id="3.40.50.720">
    <property type="entry name" value="NAD(P)-binding Rossmann-like Domain"/>
    <property type="match status" value="1"/>
</dbReference>
<keyword evidence="1" id="KW-0560">Oxidoreductase</keyword>
<dbReference type="PANTHER" id="PTHR43401:SF2">
    <property type="entry name" value="L-THREONINE 3-DEHYDROGENASE"/>
    <property type="match status" value="1"/>
</dbReference>
<feature type="region of interest" description="Disordered" evidence="2">
    <location>
        <begin position="1"/>
        <end position="23"/>
    </location>
</feature>
<evidence type="ECO:0000259" key="4">
    <source>
        <dbReference type="Pfam" id="PF08240"/>
    </source>
</evidence>
<dbReference type="EMBL" id="BARU01007918">
    <property type="protein sequence ID" value="GAH34238.1"/>
    <property type="molecule type" value="Genomic_DNA"/>
</dbReference>
<dbReference type="GO" id="GO:0016491">
    <property type="term" value="F:oxidoreductase activity"/>
    <property type="evidence" value="ECO:0007669"/>
    <property type="project" value="UniProtKB-KW"/>
</dbReference>
<evidence type="ECO:0000259" key="3">
    <source>
        <dbReference type="Pfam" id="PF00107"/>
    </source>
</evidence>
<feature type="non-terminal residue" evidence="5">
    <location>
        <position position="270"/>
    </location>
</feature>
<accession>X1GMK8</accession>
<dbReference type="PANTHER" id="PTHR43401">
    <property type="entry name" value="L-THREONINE 3-DEHYDROGENASE"/>
    <property type="match status" value="1"/>
</dbReference>
<dbReference type="InterPro" id="IPR011032">
    <property type="entry name" value="GroES-like_sf"/>
</dbReference>